<comment type="similarity">
    <text evidence="1">Belongs to the peptidase S1 family.</text>
</comment>
<dbReference type="SMART" id="SM00020">
    <property type="entry name" value="Tryp_SPc"/>
    <property type="match status" value="1"/>
</dbReference>
<dbReference type="InterPro" id="IPR009003">
    <property type="entry name" value="Peptidase_S1_PA"/>
</dbReference>
<keyword evidence="2" id="KW-1015">Disulfide bond</keyword>
<dbReference type="InterPro" id="IPR050430">
    <property type="entry name" value="Peptidase_S1"/>
</dbReference>
<dbReference type="InterPro" id="IPR001254">
    <property type="entry name" value="Trypsin_dom"/>
</dbReference>
<dbReference type="PROSITE" id="PS50835">
    <property type="entry name" value="IG_LIKE"/>
    <property type="match status" value="1"/>
</dbReference>
<evidence type="ECO:0000259" key="4">
    <source>
        <dbReference type="PROSITE" id="PS50240"/>
    </source>
</evidence>
<protein>
    <submittedName>
        <fullName evidence="6">S1 family peptidase</fullName>
    </submittedName>
</protein>
<dbReference type="CDD" id="cd00190">
    <property type="entry name" value="Tryp_SPc"/>
    <property type="match status" value="1"/>
</dbReference>
<dbReference type="PANTHER" id="PTHR24276:SF94">
    <property type="entry name" value="AT20289P-RELATED"/>
    <property type="match status" value="1"/>
</dbReference>
<evidence type="ECO:0000313" key="7">
    <source>
        <dbReference type="Proteomes" id="UP001597417"/>
    </source>
</evidence>
<dbReference type="EMBL" id="JBHUKR010000007">
    <property type="protein sequence ID" value="MFD2417412.1"/>
    <property type="molecule type" value="Genomic_DNA"/>
</dbReference>
<dbReference type="InterPro" id="IPR001314">
    <property type="entry name" value="Peptidase_S1A"/>
</dbReference>
<dbReference type="Proteomes" id="UP001597417">
    <property type="component" value="Unassembled WGS sequence"/>
</dbReference>
<evidence type="ECO:0000256" key="2">
    <source>
        <dbReference type="ARBA" id="ARBA00023157"/>
    </source>
</evidence>
<feature type="signal peptide" evidence="3">
    <location>
        <begin position="1"/>
        <end position="17"/>
    </location>
</feature>
<dbReference type="Gene3D" id="2.40.10.10">
    <property type="entry name" value="Trypsin-like serine proteases"/>
    <property type="match status" value="1"/>
</dbReference>
<dbReference type="SUPFAM" id="SSF50494">
    <property type="entry name" value="Trypsin-like serine proteases"/>
    <property type="match status" value="1"/>
</dbReference>
<evidence type="ECO:0000259" key="5">
    <source>
        <dbReference type="PROSITE" id="PS50835"/>
    </source>
</evidence>
<keyword evidence="7" id="KW-1185">Reference proteome</keyword>
<gene>
    <name evidence="6" type="ORF">ACFSXZ_13865</name>
</gene>
<evidence type="ECO:0000256" key="3">
    <source>
        <dbReference type="SAM" id="SignalP"/>
    </source>
</evidence>
<dbReference type="Pfam" id="PF00089">
    <property type="entry name" value="Trypsin"/>
    <property type="match status" value="1"/>
</dbReference>
<dbReference type="InterPro" id="IPR043504">
    <property type="entry name" value="Peptidase_S1_PA_chymotrypsin"/>
</dbReference>
<reference evidence="7" key="1">
    <citation type="journal article" date="2019" name="Int. J. Syst. Evol. Microbiol.">
        <title>The Global Catalogue of Microorganisms (GCM) 10K type strain sequencing project: providing services to taxonomists for standard genome sequencing and annotation.</title>
        <authorList>
            <consortium name="The Broad Institute Genomics Platform"/>
            <consortium name="The Broad Institute Genome Sequencing Center for Infectious Disease"/>
            <person name="Wu L."/>
            <person name="Ma J."/>
        </authorList>
    </citation>
    <scope>NUCLEOTIDE SEQUENCE [LARGE SCALE GENOMIC DNA]</scope>
    <source>
        <strain evidence="7">CGMCC 4.7645</strain>
    </source>
</reference>
<sequence length="365" mass="37214">MLAAVAVVAAGTVPAAAVSGGTPVPDPAEAPWMVTLAATGPAPLTQRARCGGVLVAPDRVATAGHCLDRADPNHLEVHLGASTLSTHPGKIVPIKGFAVRPDYRLISSPTDPGDLQSAAAANDVAIVRLAEPQWDTPFLPVAHQAPRAGEPVAVYGHGLTKPRATPDPLSAVGDVLQRGDLEVIDDNSCDTRLGGILDGPSVLCAQAQATVCSGDSGGPLVHDTALGREVAGIVSFAGEVIGKQCGQDGYADGFADAAVFHDWITRPDPVLAPMPLGEPRITGSHTAGSTATCQAPGWAAGAPDSVRYQWDHETSSSDDTQVFFPIDGATNPDLPVTAELAAEKLLCSITATSPGGTVVMHTDPA</sequence>
<feature type="domain" description="Peptidase S1" evidence="4">
    <location>
        <begin position="18"/>
        <end position="269"/>
    </location>
</feature>
<dbReference type="RefSeq" id="WP_378265152.1">
    <property type="nucleotide sequence ID" value="NZ_JBHUKR010000007.1"/>
</dbReference>
<proteinExistence type="inferred from homology"/>
<dbReference type="PRINTS" id="PR00722">
    <property type="entry name" value="CHYMOTRYPSIN"/>
</dbReference>
<accession>A0ABW5FUF5</accession>
<feature type="domain" description="Ig-like" evidence="5">
    <location>
        <begin position="269"/>
        <end position="359"/>
    </location>
</feature>
<dbReference type="InterPro" id="IPR033116">
    <property type="entry name" value="TRYPSIN_SER"/>
</dbReference>
<dbReference type="PROSITE" id="PS00135">
    <property type="entry name" value="TRYPSIN_SER"/>
    <property type="match status" value="1"/>
</dbReference>
<feature type="chain" id="PRO_5047423392" evidence="3">
    <location>
        <begin position="18"/>
        <end position="365"/>
    </location>
</feature>
<dbReference type="InterPro" id="IPR007110">
    <property type="entry name" value="Ig-like_dom"/>
</dbReference>
<dbReference type="PROSITE" id="PS50240">
    <property type="entry name" value="TRYPSIN_DOM"/>
    <property type="match status" value="1"/>
</dbReference>
<keyword evidence="3" id="KW-0732">Signal</keyword>
<evidence type="ECO:0000256" key="1">
    <source>
        <dbReference type="ARBA" id="ARBA00007664"/>
    </source>
</evidence>
<evidence type="ECO:0000313" key="6">
    <source>
        <dbReference type="EMBL" id="MFD2417412.1"/>
    </source>
</evidence>
<dbReference type="Gene3D" id="2.60.40.2700">
    <property type="match status" value="1"/>
</dbReference>
<name>A0ABW5FUF5_9PSEU</name>
<dbReference type="PANTHER" id="PTHR24276">
    <property type="entry name" value="POLYSERASE-RELATED"/>
    <property type="match status" value="1"/>
</dbReference>
<organism evidence="6 7">
    <name type="scientific">Amycolatopsis pigmentata</name>
    <dbReference type="NCBI Taxonomy" id="450801"/>
    <lineage>
        <taxon>Bacteria</taxon>
        <taxon>Bacillati</taxon>
        <taxon>Actinomycetota</taxon>
        <taxon>Actinomycetes</taxon>
        <taxon>Pseudonocardiales</taxon>
        <taxon>Pseudonocardiaceae</taxon>
        <taxon>Amycolatopsis</taxon>
    </lineage>
</organism>
<comment type="caution">
    <text evidence="6">The sequence shown here is derived from an EMBL/GenBank/DDBJ whole genome shotgun (WGS) entry which is preliminary data.</text>
</comment>